<dbReference type="InterPro" id="IPR039420">
    <property type="entry name" value="WalR-like"/>
</dbReference>
<reference evidence="8 9" key="1">
    <citation type="submission" date="2017-10" db="EMBL/GenBank/DDBJ databases">
        <title>The draft genome sequence of Lewinella nigricans NBRC 102662.</title>
        <authorList>
            <person name="Wang K."/>
        </authorList>
    </citation>
    <scope>NUCLEOTIDE SEQUENCE [LARGE SCALE GENOMIC DNA]</scope>
    <source>
        <strain evidence="8 9">NBRC 102662</strain>
    </source>
</reference>
<evidence type="ECO:0000259" key="7">
    <source>
        <dbReference type="PROSITE" id="PS50110"/>
    </source>
</evidence>
<dbReference type="GO" id="GO:0006355">
    <property type="term" value="P:regulation of DNA-templated transcription"/>
    <property type="evidence" value="ECO:0007669"/>
    <property type="project" value="InterPro"/>
</dbReference>
<dbReference type="PANTHER" id="PTHR43214:SF41">
    <property type="entry name" value="NITRATE_NITRITE RESPONSE REGULATOR PROTEIN NARP"/>
    <property type="match status" value="1"/>
</dbReference>
<dbReference type="Pfam" id="PF00072">
    <property type="entry name" value="Response_reg"/>
    <property type="match status" value="1"/>
</dbReference>
<keyword evidence="4" id="KW-0804">Transcription</keyword>
<proteinExistence type="predicted"/>
<dbReference type="Pfam" id="PF00196">
    <property type="entry name" value="GerE"/>
    <property type="match status" value="1"/>
</dbReference>
<dbReference type="OrthoDB" id="9797341at2"/>
<dbReference type="GO" id="GO:0000160">
    <property type="term" value="P:phosphorelay signal transduction system"/>
    <property type="evidence" value="ECO:0007669"/>
    <property type="project" value="InterPro"/>
</dbReference>
<dbReference type="SUPFAM" id="SSF46894">
    <property type="entry name" value="C-terminal effector domain of the bipartite response regulators"/>
    <property type="match status" value="1"/>
</dbReference>
<dbReference type="SMART" id="SM00448">
    <property type="entry name" value="REC"/>
    <property type="match status" value="1"/>
</dbReference>
<sequence>MSKIKIAIVDDHQLFRDGLAGLLLKHEYFELLASLPDGESLLQFLEERESPDIILLDLTMPGLGGFEVLKRLKKHYKKIRSIVISMHEDGNYIVKCAKAGAYGYLLKNADEDELLTAIHKVYRGERYYNDDISARMFQNLSLQQSIPEKLTKREIEVLHHLAEGLTTKEMAEKMFISTRTIETHRANMLKKLDVKNTAELIKRATQLHLLS</sequence>
<accession>A0A2D0N1Y0</accession>
<keyword evidence="2" id="KW-0805">Transcription regulation</keyword>
<evidence type="ECO:0000256" key="5">
    <source>
        <dbReference type="PROSITE-ProRule" id="PRU00169"/>
    </source>
</evidence>
<dbReference type="InterPro" id="IPR058245">
    <property type="entry name" value="NreC/VraR/RcsB-like_REC"/>
</dbReference>
<dbReference type="GO" id="GO:0003677">
    <property type="term" value="F:DNA binding"/>
    <property type="evidence" value="ECO:0007669"/>
    <property type="project" value="UniProtKB-KW"/>
</dbReference>
<keyword evidence="3 8" id="KW-0238">DNA-binding</keyword>
<evidence type="ECO:0000256" key="1">
    <source>
        <dbReference type="ARBA" id="ARBA00022553"/>
    </source>
</evidence>
<feature type="domain" description="HTH luxR-type" evidence="6">
    <location>
        <begin position="143"/>
        <end position="208"/>
    </location>
</feature>
<dbReference type="PROSITE" id="PS50043">
    <property type="entry name" value="HTH_LUXR_2"/>
    <property type="match status" value="1"/>
</dbReference>
<dbReference type="InterPro" id="IPR001789">
    <property type="entry name" value="Sig_transdc_resp-reg_receiver"/>
</dbReference>
<evidence type="ECO:0000256" key="3">
    <source>
        <dbReference type="ARBA" id="ARBA00023125"/>
    </source>
</evidence>
<evidence type="ECO:0000256" key="4">
    <source>
        <dbReference type="ARBA" id="ARBA00023163"/>
    </source>
</evidence>
<name>A0A2D0N1Y0_FLAN2</name>
<dbReference type="CDD" id="cd06170">
    <property type="entry name" value="LuxR_C_like"/>
    <property type="match status" value="1"/>
</dbReference>
<evidence type="ECO:0000256" key="2">
    <source>
        <dbReference type="ARBA" id="ARBA00023015"/>
    </source>
</evidence>
<dbReference type="AlphaFoldDB" id="A0A2D0N1Y0"/>
<gene>
    <name evidence="8" type="ORF">CRP01_31955</name>
</gene>
<dbReference type="RefSeq" id="WP_099154145.1">
    <property type="nucleotide sequence ID" value="NZ_PDUD01000040.1"/>
</dbReference>
<dbReference type="SMART" id="SM00421">
    <property type="entry name" value="HTH_LUXR"/>
    <property type="match status" value="1"/>
</dbReference>
<evidence type="ECO:0000313" key="8">
    <source>
        <dbReference type="EMBL" id="PHN02398.1"/>
    </source>
</evidence>
<dbReference type="CDD" id="cd17535">
    <property type="entry name" value="REC_NarL-like"/>
    <property type="match status" value="1"/>
</dbReference>
<feature type="domain" description="Response regulatory" evidence="7">
    <location>
        <begin position="5"/>
        <end position="122"/>
    </location>
</feature>
<evidence type="ECO:0000313" key="9">
    <source>
        <dbReference type="Proteomes" id="UP000223913"/>
    </source>
</evidence>
<keyword evidence="1 5" id="KW-0597">Phosphoprotein</keyword>
<dbReference type="Gene3D" id="3.40.50.2300">
    <property type="match status" value="1"/>
</dbReference>
<dbReference type="SUPFAM" id="SSF52172">
    <property type="entry name" value="CheY-like"/>
    <property type="match status" value="1"/>
</dbReference>
<protein>
    <submittedName>
        <fullName evidence="8">DNA-binding response regulator</fullName>
    </submittedName>
</protein>
<dbReference type="PANTHER" id="PTHR43214">
    <property type="entry name" value="TWO-COMPONENT RESPONSE REGULATOR"/>
    <property type="match status" value="1"/>
</dbReference>
<dbReference type="EMBL" id="PDUD01000040">
    <property type="protein sequence ID" value="PHN02398.1"/>
    <property type="molecule type" value="Genomic_DNA"/>
</dbReference>
<dbReference type="Proteomes" id="UP000223913">
    <property type="component" value="Unassembled WGS sequence"/>
</dbReference>
<dbReference type="InterPro" id="IPR011006">
    <property type="entry name" value="CheY-like_superfamily"/>
</dbReference>
<dbReference type="InterPro" id="IPR000792">
    <property type="entry name" value="Tscrpt_reg_LuxR_C"/>
</dbReference>
<dbReference type="PROSITE" id="PS50110">
    <property type="entry name" value="RESPONSE_REGULATORY"/>
    <property type="match status" value="1"/>
</dbReference>
<feature type="modified residue" description="4-aspartylphosphate" evidence="5">
    <location>
        <position position="57"/>
    </location>
</feature>
<evidence type="ECO:0000259" key="6">
    <source>
        <dbReference type="PROSITE" id="PS50043"/>
    </source>
</evidence>
<organism evidence="8 9">
    <name type="scientific">Flavilitoribacter nigricans (strain ATCC 23147 / DSM 23189 / NBRC 102662 / NCIMB 1420 / SS-2)</name>
    <name type="common">Lewinella nigricans</name>
    <dbReference type="NCBI Taxonomy" id="1122177"/>
    <lineage>
        <taxon>Bacteria</taxon>
        <taxon>Pseudomonadati</taxon>
        <taxon>Bacteroidota</taxon>
        <taxon>Saprospiria</taxon>
        <taxon>Saprospirales</taxon>
        <taxon>Lewinellaceae</taxon>
        <taxon>Flavilitoribacter</taxon>
    </lineage>
</organism>
<dbReference type="PRINTS" id="PR00038">
    <property type="entry name" value="HTHLUXR"/>
</dbReference>
<comment type="caution">
    <text evidence="8">The sequence shown here is derived from an EMBL/GenBank/DDBJ whole genome shotgun (WGS) entry which is preliminary data.</text>
</comment>
<keyword evidence="9" id="KW-1185">Reference proteome</keyword>
<dbReference type="InterPro" id="IPR016032">
    <property type="entry name" value="Sig_transdc_resp-reg_C-effctor"/>
</dbReference>